<keyword evidence="2" id="KW-0808">Transferase</keyword>
<protein>
    <submittedName>
        <fullName evidence="2">tRNA (Adenosine(37)-N6)-threonylcarbamoyltransferase complex dimerization subunit type 1 TsaB</fullName>
        <ecNumber evidence="2">2.3.1.234</ecNumber>
    </submittedName>
</protein>
<dbReference type="GO" id="GO:0061711">
    <property type="term" value="F:tRNA N(6)-L-threonylcarbamoyladenine synthase activity"/>
    <property type="evidence" value="ECO:0007669"/>
    <property type="project" value="UniProtKB-EC"/>
</dbReference>
<gene>
    <name evidence="2" type="primary">tsaB</name>
    <name evidence="2" type="ORF">ACFFN0_03915</name>
</gene>
<dbReference type="RefSeq" id="WP_202876600.1">
    <property type="nucleotide sequence ID" value="NZ_JBHMAX010000007.1"/>
</dbReference>
<dbReference type="Proteomes" id="UP001589613">
    <property type="component" value="Unassembled WGS sequence"/>
</dbReference>
<dbReference type="PANTHER" id="PTHR11735">
    <property type="entry name" value="TRNA N6-ADENOSINE THREONYLCARBAMOYLTRANSFERASE"/>
    <property type="match status" value="1"/>
</dbReference>
<dbReference type="NCBIfam" id="TIGR03725">
    <property type="entry name" value="T6A_YeaZ"/>
    <property type="match status" value="1"/>
</dbReference>
<proteinExistence type="predicted"/>
<dbReference type="EC" id="2.3.1.234" evidence="2"/>
<dbReference type="Pfam" id="PF00814">
    <property type="entry name" value="TsaD"/>
    <property type="match status" value="1"/>
</dbReference>
<comment type="caution">
    <text evidence="2">The sequence shown here is derived from an EMBL/GenBank/DDBJ whole genome shotgun (WGS) entry which is preliminary data.</text>
</comment>
<sequence length="225" mass="23273">MLLAIDTSTTTVGAALHDGSTVLARAVSEDARRHGELLAPAVRRVLQDAGVDRTRLTRIVVGVGPGPFTGLRVGVVTGLVMAHALGLPAPDGVCSLDALAHGVVGRHEGPLLVATDARRKEVYWAVYEVGGRAARRIQGPGVSRAADLPEEVRHLPTVGRGTSLYPEDLPSPLVHAAGDVDPGVLATLAQALLGGEHPDAGTALLPPEPLYLRRPDAVAGGGRRP</sequence>
<name>A0ABV5V0C1_9MICO</name>
<evidence type="ECO:0000313" key="2">
    <source>
        <dbReference type="EMBL" id="MFB9731188.1"/>
    </source>
</evidence>
<dbReference type="InterPro" id="IPR022496">
    <property type="entry name" value="T6A_TsaB"/>
</dbReference>
<dbReference type="InterPro" id="IPR000905">
    <property type="entry name" value="Gcp-like_dom"/>
</dbReference>
<dbReference type="Gene3D" id="3.30.420.40">
    <property type="match status" value="2"/>
</dbReference>
<dbReference type="EMBL" id="JBHMAX010000007">
    <property type="protein sequence ID" value="MFB9731188.1"/>
    <property type="molecule type" value="Genomic_DNA"/>
</dbReference>
<reference evidence="2 3" key="1">
    <citation type="submission" date="2024-09" db="EMBL/GenBank/DDBJ databases">
        <authorList>
            <person name="Sun Q."/>
            <person name="Mori K."/>
        </authorList>
    </citation>
    <scope>NUCLEOTIDE SEQUENCE [LARGE SCALE GENOMIC DNA]</scope>
    <source>
        <strain evidence="2 3">JCM 12763</strain>
    </source>
</reference>
<evidence type="ECO:0000259" key="1">
    <source>
        <dbReference type="Pfam" id="PF00814"/>
    </source>
</evidence>
<accession>A0ABV5V0C1</accession>
<dbReference type="CDD" id="cd24032">
    <property type="entry name" value="ASKHA_NBD_TsaB"/>
    <property type="match status" value="1"/>
</dbReference>
<dbReference type="PANTHER" id="PTHR11735:SF11">
    <property type="entry name" value="TRNA THREONYLCARBAMOYLADENOSINE BIOSYNTHESIS PROTEIN TSAB"/>
    <property type="match status" value="1"/>
</dbReference>
<feature type="domain" description="Gcp-like" evidence="1">
    <location>
        <begin position="31"/>
        <end position="148"/>
    </location>
</feature>
<keyword evidence="2" id="KW-0012">Acyltransferase</keyword>
<keyword evidence="3" id="KW-1185">Reference proteome</keyword>
<organism evidence="2 3">
    <name type="scientific">Ornithinimicrobium kibberense</name>
    <dbReference type="NCBI Taxonomy" id="282060"/>
    <lineage>
        <taxon>Bacteria</taxon>
        <taxon>Bacillati</taxon>
        <taxon>Actinomycetota</taxon>
        <taxon>Actinomycetes</taxon>
        <taxon>Micrococcales</taxon>
        <taxon>Ornithinimicrobiaceae</taxon>
        <taxon>Ornithinimicrobium</taxon>
    </lineage>
</organism>
<dbReference type="InterPro" id="IPR043129">
    <property type="entry name" value="ATPase_NBD"/>
</dbReference>
<dbReference type="SUPFAM" id="SSF53067">
    <property type="entry name" value="Actin-like ATPase domain"/>
    <property type="match status" value="2"/>
</dbReference>
<evidence type="ECO:0000313" key="3">
    <source>
        <dbReference type="Proteomes" id="UP001589613"/>
    </source>
</evidence>